<dbReference type="InterPro" id="IPR013217">
    <property type="entry name" value="Methyltransf_12"/>
</dbReference>
<dbReference type="Proteomes" id="UP000053095">
    <property type="component" value="Unassembled WGS sequence"/>
</dbReference>
<evidence type="ECO:0000313" key="3">
    <source>
        <dbReference type="Proteomes" id="UP000053095"/>
    </source>
</evidence>
<evidence type="ECO:0000259" key="1">
    <source>
        <dbReference type="Pfam" id="PF08242"/>
    </source>
</evidence>
<feature type="domain" description="Methyltransferase type 12" evidence="1">
    <location>
        <begin position="58"/>
        <end position="152"/>
    </location>
</feature>
<protein>
    <recommendedName>
        <fullName evidence="1">Methyltransferase type 12 domain-containing protein</fullName>
    </recommendedName>
</protein>
<comment type="caution">
    <text evidence="2">The sequence shown here is derived from an EMBL/GenBank/DDBJ whole genome shotgun (WGS) entry which is preliminary data.</text>
</comment>
<dbReference type="InterPro" id="IPR029063">
    <property type="entry name" value="SAM-dependent_MTases_sf"/>
</dbReference>
<dbReference type="PANTHER" id="PTHR43591">
    <property type="entry name" value="METHYLTRANSFERASE"/>
    <property type="match status" value="1"/>
</dbReference>
<dbReference type="PANTHER" id="PTHR43591:SF110">
    <property type="entry name" value="RHODANESE DOMAIN-CONTAINING PROTEIN"/>
    <property type="match status" value="1"/>
</dbReference>
<dbReference type="EMBL" id="DF933830">
    <property type="protein sequence ID" value="GAM40123.1"/>
    <property type="molecule type" value="Genomic_DNA"/>
</dbReference>
<reference evidence="3" key="1">
    <citation type="journal article" date="2015" name="Genome Announc.">
        <title>Draft genome sequence of Talaromyces cellulolyticus strain Y-94, a source of lignocellulosic biomass-degrading enzymes.</title>
        <authorList>
            <person name="Fujii T."/>
            <person name="Koike H."/>
            <person name="Sawayama S."/>
            <person name="Yano S."/>
            <person name="Inoue H."/>
        </authorList>
    </citation>
    <scope>NUCLEOTIDE SEQUENCE [LARGE SCALE GENOMIC DNA]</scope>
    <source>
        <strain evidence="3">Y-94</strain>
    </source>
</reference>
<sequence length="408" mass="45727">MASNPTDQPRYVFDRNHQRASVRLNYQHFLITGLTDNQLLHQATQDHFDLTTPHRVADIGTGTAIWPMQLAQHLPHWQIDGFDISGDQYPSAAWVSGNISLYEHDAFRPFPSEYHGKYDLVNLRFFMTLLNGQNLNQMLQNVMALLKPGGLFQWLDIDAPSAKPIGLEPSSMTRTSLVAMMMNNTPTDAASWITKNCNMATSAGFEPIAYDQLRFNDVHRPIWNQCVMMGLEEVIDGLEKRETGANSASAQDLRDTLDNLSKEFQQGASIDTTCIAFTAMSMCFDVVVLCYPLPMIHSHDIDTAKARVSGCCIASILRFDFVYTEVYASTSSNGANRLRFRNRKRYMGERLSPALVLSPLVYLRMITSSAEVRGFQPPLEVSGAVSPADILLGRWQEGFRGANVHGHQ</sequence>
<dbReference type="AlphaFoldDB" id="A0A6V8HFX2"/>
<dbReference type="CDD" id="cd02440">
    <property type="entry name" value="AdoMet_MTases"/>
    <property type="match status" value="1"/>
</dbReference>
<keyword evidence="3" id="KW-1185">Reference proteome</keyword>
<dbReference type="Gene3D" id="3.40.50.150">
    <property type="entry name" value="Vaccinia Virus protein VP39"/>
    <property type="match status" value="1"/>
</dbReference>
<gene>
    <name evidence="2" type="ORF">TCE0_034f12227</name>
</gene>
<evidence type="ECO:0000313" key="2">
    <source>
        <dbReference type="EMBL" id="GAM40123.1"/>
    </source>
</evidence>
<accession>A0A6V8HFX2</accession>
<dbReference type="Pfam" id="PF08242">
    <property type="entry name" value="Methyltransf_12"/>
    <property type="match status" value="1"/>
</dbReference>
<organism evidence="2 3">
    <name type="scientific">Talaromyces pinophilus</name>
    <name type="common">Penicillium pinophilum</name>
    <dbReference type="NCBI Taxonomy" id="128442"/>
    <lineage>
        <taxon>Eukaryota</taxon>
        <taxon>Fungi</taxon>
        <taxon>Dikarya</taxon>
        <taxon>Ascomycota</taxon>
        <taxon>Pezizomycotina</taxon>
        <taxon>Eurotiomycetes</taxon>
        <taxon>Eurotiomycetidae</taxon>
        <taxon>Eurotiales</taxon>
        <taxon>Trichocomaceae</taxon>
        <taxon>Talaromyces</taxon>
        <taxon>Talaromyces sect. Talaromyces</taxon>
    </lineage>
</organism>
<dbReference type="SUPFAM" id="SSF53335">
    <property type="entry name" value="S-adenosyl-L-methionine-dependent methyltransferases"/>
    <property type="match status" value="1"/>
</dbReference>
<name>A0A6V8HFX2_TALPI</name>
<proteinExistence type="predicted"/>